<dbReference type="InterPro" id="IPR036259">
    <property type="entry name" value="MFS_trans_sf"/>
</dbReference>
<organism evidence="6 7">
    <name type="scientific">Cobetia amphilecti</name>
    <dbReference type="NCBI Taxonomy" id="1055104"/>
    <lineage>
        <taxon>Bacteria</taxon>
        <taxon>Pseudomonadati</taxon>
        <taxon>Pseudomonadota</taxon>
        <taxon>Gammaproteobacteria</taxon>
        <taxon>Oceanospirillales</taxon>
        <taxon>Halomonadaceae</taxon>
        <taxon>Cobetia</taxon>
    </lineage>
</organism>
<feature type="transmembrane region" description="Helical" evidence="4">
    <location>
        <begin position="276"/>
        <end position="299"/>
    </location>
</feature>
<feature type="transmembrane region" description="Helical" evidence="4">
    <location>
        <begin position="345"/>
        <end position="362"/>
    </location>
</feature>
<reference evidence="6" key="1">
    <citation type="submission" date="2023-07" db="EMBL/GenBank/DDBJ databases">
        <title>Genome content predicts the carbon catabolic preferences of heterotrophic bacteria.</title>
        <authorList>
            <person name="Gralka M."/>
        </authorList>
    </citation>
    <scope>NUCLEOTIDE SEQUENCE</scope>
    <source>
        <strain evidence="6">C2R13</strain>
    </source>
</reference>
<evidence type="ECO:0000313" key="6">
    <source>
        <dbReference type="EMBL" id="MDO6672612.1"/>
    </source>
</evidence>
<evidence type="ECO:0000313" key="7">
    <source>
        <dbReference type="Proteomes" id="UP001170481"/>
    </source>
</evidence>
<keyword evidence="1 4" id="KW-0812">Transmembrane</keyword>
<keyword evidence="3 4" id="KW-0472">Membrane</keyword>
<feature type="transmembrane region" description="Helical" evidence="4">
    <location>
        <begin position="368"/>
        <end position="387"/>
    </location>
</feature>
<feature type="transmembrane region" description="Helical" evidence="4">
    <location>
        <begin position="159"/>
        <end position="180"/>
    </location>
</feature>
<dbReference type="Gene3D" id="1.20.1250.20">
    <property type="entry name" value="MFS general substrate transporter like domains"/>
    <property type="match status" value="1"/>
</dbReference>
<feature type="transmembrane region" description="Helical" evidence="4">
    <location>
        <begin position="210"/>
        <end position="230"/>
    </location>
</feature>
<evidence type="ECO:0000256" key="4">
    <source>
        <dbReference type="SAM" id="Phobius"/>
    </source>
</evidence>
<protein>
    <submittedName>
        <fullName evidence="6">MFS transporter</fullName>
    </submittedName>
</protein>
<accession>A0AAP4U046</accession>
<comment type="caution">
    <text evidence="6">The sequence shown here is derived from an EMBL/GenBank/DDBJ whole genome shotgun (WGS) entry which is preliminary data.</text>
</comment>
<evidence type="ECO:0000256" key="1">
    <source>
        <dbReference type="ARBA" id="ARBA00022692"/>
    </source>
</evidence>
<dbReference type="GO" id="GO:0022857">
    <property type="term" value="F:transmembrane transporter activity"/>
    <property type="evidence" value="ECO:0007669"/>
    <property type="project" value="InterPro"/>
</dbReference>
<proteinExistence type="predicted"/>
<dbReference type="RefSeq" id="WP_303594246.1">
    <property type="nucleotide sequence ID" value="NZ_JAUORK010000013.1"/>
</dbReference>
<keyword evidence="2 4" id="KW-1133">Transmembrane helix</keyword>
<dbReference type="InterPro" id="IPR020846">
    <property type="entry name" value="MFS_dom"/>
</dbReference>
<feature type="transmembrane region" description="Helical" evidence="4">
    <location>
        <begin position="250"/>
        <end position="269"/>
    </location>
</feature>
<dbReference type="Pfam" id="PF07690">
    <property type="entry name" value="MFS_1"/>
    <property type="match status" value="1"/>
</dbReference>
<dbReference type="PANTHER" id="PTHR23534:SF1">
    <property type="entry name" value="MAJOR FACILITATOR SUPERFAMILY PROTEIN"/>
    <property type="match status" value="1"/>
</dbReference>
<gene>
    <name evidence="6" type="ORF">Q4535_10845</name>
</gene>
<dbReference type="EMBL" id="JAUORK010000013">
    <property type="protein sequence ID" value="MDO6672612.1"/>
    <property type="molecule type" value="Genomic_DNA"/>
</dbReference>
<dbReference type="PANTHER" id="PTHR23534">
    <property type="entry name" value="MFS PERMEASE"/>
    <property type="match status" value="1"/>
</dbReference>
<evidence type="ECO:0000259" key="5">
    <source>
        <dbReference type="PROSITE" id="PS50850"/>
    </source>
</evidence>
<feature type="domain" description="Major facilitator superfamily (MFS) profile" evidence="5">
    <location>
        <begin position="1"/>
        <end position="395"/>
    </location>
</feature>
<dbReference type="SUPFAM" id="SSF103473">
    <property type="entry name" value="MFS general substrate transporter"/>
    <property type="match status" value="1"/>
</dbReference>
<sequence length="401" mass="42176">MPLAVTLLSLCQALLVSGNILLIAVSPLIGAQLASSSWSTAPVATQWLGLMCATIPASLITARLGRRRGFVLGNLCGLAGAGLAVLALHLQHFGLFLLATWLVGIGIGFGQLYRFAAMEAAPEEQRERAIGLVMGGGVLAAFFGPWLARSSHALADTPFLGSFIGLGALYLLALLLLAFIRLPREGNAQSVDDDAVAPARPLGVILRQPTFLLAVLSAMVGYGVMNLAMTATPLAMAHAGHGFDHVATTIQWHVVAMFLPSFFTGRLVARFGAGTMIVTGCGFLLASLATAQLLAADYLTGTQGFFLGLILLGIGWNFTFLPATTLLTRCHQSNEKARTQAANEFLVFTTGAVTALLAGPLVSTLGWALLNLLLIPACLLPIALLAWRQLALRADRPQIEG</sequence>
<dbReference type="PROSITE" id="PS50850">
    <property type="entry name" value="MFS"/>
    <property type="match status" value="1"/>
</dbReference>
<feature type="transmembrane region" description="Helical" evidence="4">
    <location>
        <begin position="69"/>
        <end position="90"/>
    </location>
</feature>
<dbReference type="AlphaFoldDB" id="A0AAP4U046"/>
<evidence type="ECO:0000256" key="2">
    <source>
        <dbReference type="ARBA" id="ARBA00022989"/>
    </source>
</evidence>
<dbReference type="InterPro" id="IPR011701">
    <property type="entry name" value="MFS"/>
</dbReference>
<feature type="transmembrane region" description="Helical" evidence="4">
    <location>
        <begin position="305"/>
        <end position="324"/>
    </location>
</feature>
<feature type="transmembrane region" description="Helical" evidence="4">
    <location>
        <begin position="129"/>
        <end position="147"/>
    </location>
</feature>
<evidence type="ECO:0000256" key="3">
    <source>
        <dbReference type="ARBA" id="ARBA00023136"/>
    </source>
</evidence>
<dbReference type="Proteomes" id="UP001170481">
    <property type="component" value="Unassembled WGS sequence"/>
</dbReference>
<feature type="transmembrane region" description="Helical" evidence="4">
    <location>
        <begin position="96"/>
        <end position="117"/>
    </location>
</feature>
<name>A0AAP4U046_9GAMM</name>
<feature type="transmembrane region" description="Helical" evidence="4">
    <location>
        <begin position="44"/>
        <end position="62"/>
    </location>
</feature>